<sequence>MLSFLYRSLNRLLPFATPGTPITTDLIHLAVLCSLLYFAPQIQSYVKDNFLYPDEPSSSQHDTPTQAAPNPDQDILNHNIDAVLGEDRPSPPHQNPDPVPQEHPDPAQPAPADALPPDLPAPDAPNPAGPAVAGPSTVRHREVGAKKAKSLARRDQRRAYHEFQRSQGEAQRARDAEGATEREAALAEERARRAAVEAELREEERREREERKERERREAAGERRAREVAAGLARDLLRERGWVDLAEVAGRVGRERGWLEGLVRAEGMVGEVQGRVVMVTGEGFLVRVGSEEMEEVWRALEGRVNVSGAERVGFEEVGSVLEGVLRRGGQVEA</sequence>
<evidence type="ECO:0000313" key="2">
    <source>
        <dbReference type="EMBL" id="PSK48637.1"/>
    </source>
</evidence>
<protein>
    <submittedName>
        <fullName evidence="2">Uncharacterized protein</fullName>
    </submittedName>
</protein>
<reference evidence="2 3" key="1">
    <citation type="submission" date="2017-05" db="EMBL/GenBank/DDBJ databases">
        <title>Draft genome sequence of Elsinoe australis.</title>
        <authorList>
            <person name="Cheng Q."/>
        </authorList>
    </citation>
    <scope>NUCLEOTIDE SEQUENCE [LARGE SCALE GENOMIC DNA]</scope>
    <source>
        <strain evidence="2 3">NL1</strain>
    </source>
</reference>
<feature type="compositionally biased region" description="Basic and acidic residues" evidence="1">
    <location>
        <begin position="152"/>
        <end position="164"/>
    </location>
</feature>
<organism evidence="2 3">
    <name type="scientific">Elsinoe australis</name>
    <dbReference type="NCBI Taxonomy" id="40998"/>
    <lineage>
        <taxon>Eukaryota</taxon>
        <taxon>Fungi</taxon>
        <taxon>Dikarya</taxon>
        <taxon>Ascomycota</taxon>
        <taxon>Pezizomycotina</taxon>
        <taxon>Dothideomycetes</taxon>
        <taxon>Dothideomycetidae</taxon>
        <taxon>Myriangiales</taxon>
        <taxon>Elsinoaceae</taxon>
        <taxon>Elsinoe</taxon>
    </lineage>
</organism>
<accession>A0A2P7ZKB2</accession>
<name>A0A2P7ZKB2_9PEZI</name>
<gene>
    <name evidence="2" type="ORF">B9Z65_48</name>
</gene>
<dbReference type="Proteomes" id="UP000243723">
    <property type="component" value="Unassembled WGS sequence"/>
</dbReference>
<feature type="compositionally biased region" description="Polar residues" evidence="1">
    <location>
        <begin position="56"/>
        <end position="68"/>
    </location>
</feature>
<feature type="compositionally biased region" description="Pro residues" evidence="1">
    <location>
        <begin position="117"/>
        <end position="128"/>
    </location>
</feature>
<comment type="caution">
    <text evidence="2">The sequence shown here is derived from an EMBL/GenBank/DDBJ whole genome shotgun (WGS) entry which is preliminary data.</text>
</comment>
<dbReference type="OrthoDB" id="5397628at2759"/>
<evidence type="ECO:0000256" key="1">
    <source>
        <dbReference type="SAM" id="MobiDB-lite"/>
    </source>
</evidence>
<dbReference type="EMBL" id="NHZQ01000174">
    <property type="protein sequence ID" value="PSK48637.1"/>
    <property type="molecule type" value="Genomic_DNA"/>
</dbReference>
<feature type="region of interest" description="Disordered" evidence="1">
    <location>
        <begin position="53"/>
        <end position="224"/>
    </location>
</feature>
<feature type="compositionally biased region" description="Basic and acidic residues" evidence="1">
    <location>
        <begin position="171"/>
        <end position="224"/>
    </location>
</feature>
<dbReference type="AlphaFoldDB" id="A0A2P7ZKB2"/>
<evidence type="ECO:0000313" key="3">
    <source>
        <dbReference type="Proteomes" id="UP000243723"/>
    </source>
</evidence>
<keyword evidence="3" id="KW-1185">Reference proteome</keyword>
<proteinExistence type="predicted"/>